<dbReference type="STRING" id="28115.HQ47_02140"/>
<protein>
    <submittedName>
        <fullName evidence="1">Polyketide cyclase</fullName>
    </submittedName>
</protein>
<dbReference type="SUPFAM" id="SSF55961">
    <property type="entry name" value="Bet v1-like"/>
    <property type="match status" value="1"/>
</dbReference>
<organism evidence="1 2">
    <name type="scientific">Porphyromonas macacae</name>
    <dbReference type="NCBI Taxonomy" id="28115"/>
    <lineage>
        <taxon>Bacteria</taxon>
        <taxon>Pseudomonadati</taxon>
        <taxon>Bacteroidota</taxon>
        <taxon>Bacteroidia</taxon>
        <taxon>Bacteroidales</taxon>
        <taxon>Porphyromonadaceae</taxon>
        <taxon>Porphyromonas</taxon>
    </lineage>
</organism>
<evidence type="ECO:0000313" key="1">
    <source>
        <dbReference type="EMBL" id="KGN75167.1"/>
    </source>
</evidence>
<proteinExistence type="predicted"/>
<dbReference type="Gene3D" id="3.30.530.20">
    <property type="match status" value="1"/>
</dbReference>
<gene>
    <name evidence="1" type="ORF">HQ47_02140</name>
</gene>
<dbReference type="EMBL" id="JRFA01000008">
    <property type="protein sequence ID" value="KGN75167.1"/>
    <property type="molecule type" value="Genomic_DNA"/>
</dbReference>
<accession>A0A0A2EBY1</accession>
<evidence type="ECO:0000313" key="2">
    <source>
        <dbReference type="Proteomes" id="UP000030103"/>
    </source>
</evidence>
<dbReference type="InterPro" id="IPR023393">
    <property type="entry name" value="START-like_dom_sf"/>
</dbReference>
<dbReference type="OrthoDB" id="1011799at2"/>
<keyword evidence="2" id="KW-1185">Reference proteome</keyword>
<comment type="caution">
    <text evidence="1">The sequence shown here is derived from an EMBL/GenBank/DDBJ whole genome shotgun (WGS) entry which is preliminary data.</text>
</comment>
<reference evidence="1 2" key="1">
    <citation type="submission" date="2014-09" db="EMBL/GenBank/DDBJ databases">
        <title>Draft Genome Sequence of Porphyromonas macacae COT-192_OH2859.</title>
        <authorList>
            <person name="Wallis C."/>
            <person name="Deusch O."/>
            <person name="O'Flynn C."/>
            <person name="Davis I."/>
            <person name="Horsfall A."/>
            <person name="Kirkwood N."/>
            <person name="Harris S."/>
            <person name="Eisen J.A."/>
            <person name="Coil D.A."/>
            <person name="Darling A.E."/>
            <person name="Jospin G."/>
            <person name="Alexiev A."/>
        </authorList>
    </citation>
    <scope>NUCLEOTIDE SEQUENCE [LARGE SCALE GENOMIC DNA]</scope>
    <source>
        <strain evidence="2">COT-192 OH2859</strain>
    </source>
</reference>
<dbReference type="Proteomes" id="UP000030103">
    <property type="component" value="Unassembled WGS sequence"/>
</dbReference>
<name>A0A0A2EBY1_9PORP</name>
<dbReference type="AlphaFoldDB" id="A0A0A2EBY1"/>
<dbReference type="CDD" id="cd07812">
    <property type="entry name" value="SRPBCC"/>
    <property type="match status" value="1"/>
</dbReference>
<dbReference type="RefSeq" id="WP_036872984.1">
    <property type="nucleotide sequence ID" value="NZ_JBGYTE010000009.1"/>
</dbReference>
<sequence length="141" mass="15947">MTEYISEIKQIAASRPLVFSVLSDLNNVKSLSDKIPADYKLQIEPVDADNMAIMVPGAGRMQLRIVEREVDQTIKLETVNFPVKANAWIQLLEPAENDTRLRLTLKADLNLLIRNMVGGKLKDMVDQMASMLSLIPYEQFK</sequence>